<keyword evidence="1" id="KW-0732">Signal</keyword>
<gene>
    <name evidence="2" type="ORF">ERS450000_01230</name>
</gene>
<organism evidence="2 3">
    <name type="scientific">Nocardia farcinica</name>
    <dbReference type="NCBI Taxonomy" id="37329"/>
    <lineage>
        <taxon>Bacteria</taxon>
        <taxon>Bacillati</taxon>
        <taxon>Actinomycetota</taxon>
        <taxon>Actinomycetes</taxon>
        <taxon>Mycobacteriales</taxon>
        <taxon>Nocardiaceae</taxon>
        <taxon>Nocardia</taxon>
    </lineage>
</organism>
<evidence type="ECO:0000313" key="3">
    <source>
        <dbReference type="Proteomes" id="UP000057820"/>
    </source>
</evidence>
<sequence length="83" mass="7950">MRPNSATARVRCTLAAAVVGAALVVSTAPAASALPAGPLAAAPVATPAESGFSSGSGYLLEAALNALCVLTGSQPGCWGSVPR</sequence>
<evidence type="ECO:0000313" key="2">
    <source>
        <dbReference type="EMBL" id="CRY75241.1"/>
    </source>
</evidence>
<feature type="signal peptide" evidence="1">
    <location>
        <begin position="1"/>
        <end position="30"/>
    </location>
</feature>
<accession>A0A0H5NYR6</accession>
<dbReference type="AlphaFoldDB" id="A0A0H5NYR6"/>
<name>A0A0H5NYR6_NOCFR</name>
<protein>
    <submittedName>
        <fullName evidence="2">Uncharacterized protein</fullName>
    </submittedName>
</protein>
<dbReference type="Proteomes" id="UP000057820">
    <property type="component" value="Chromosome 1"/>
</dbReference>
<dbReference type="RefSeq" id="WP_060591092.1">
    <property type="nucleotide sequence ID" value="NZ_CP031418.1"/>
</dbReference>
<dbReference type="KEGG" id="nfr:ERS450000_01230"/>
<reference evidence="3" key="1">
    <citation type="submission" date="2015-03" db="EMBL/GenBank/DDBJ databases">
        <authorList>
            <consortium name="Pathogen Informatics"/>
        </authorList>
    </citation>
    <scope>NUCLEOTIDE SEQUENCE [LARGE SCALE GENOMIC DNA]</scope>
    <source>
        <strain evidence="3">NCTC11134</strain>
    </source>
</reference>
<feature type="chain" id="PRO_5005222368" evidence="1">
    <location>
        <begin position="31"/>
        <end position="83"/>
    </location>
</feature>
<proteinExistence type="predicted"/>
<evidence type="ECO:0000256" key="1">
    <source>
        <dbReference type="SAM" id="SignalP"/>
    </source>
</evidence>
<dbReference type="EMBL" id="LN868938">
    <property type="protein sequence ID" value="CRY75241.1"/>
    <property type="molecule type" value="Genomic_DNA"/>
</dbReference>